<proteinExistence type="predicted"/>
<name>A0A9N8ECR0_9STRA</name>
<dbReference type="Proteomes" id="UP001153069">
    <property type="component" value="Unassembled WGS sequence"/>
</dbReference>
<dbReference type="OrthoDB" id="447781at2759"/>
<accession>A0A9N8ECR0</accession>
<evidence type="ECO:0000256" key="1">
    <source>
        <dbReference type="PROSITE-ProRule" id="PRU00023"/>
    </source>
</evidence>
<feature type="compositionally biased region" description="Basic and acidic residues" evidence="2">
    <location>
        <begin position="127"/>
        <end position="139"/>
    </location>
</feature>
<dbReference type="Pfam" id="PF00023">
    <property type="entry name" value="Ank"/>
    <property type="match status" value="1"/>
</dbReference>
<feature type="domain" description="DUF4116" evidence="3">
    <location>
        <begin position="319"/>
        <end position="367"/>
    </location>
</feature>
<keyword evidence="5" id="KW-1185">Reference proteome</keyword>
<dbReference type="Gene3D" id="1.25.40.20">
    <property type="entry name" value="Ankyrin repeat-containing domain"/>
    <property type="match status" value="1"/>
</dbReference>
<dbReference type="PROSITE" id="PS50088">
    <property type="entry name" value="ANK_REPEAT"/>
    <property type="match status" value="1"/>
</dbReference>
<feature type="domain" description="DUF4116" evidence="3">
    <location>
        <begin position="269"/>
        <end position="317"/>
    </location>
</feature>
<gene>
    <name evidence="4" type="ORF">SEMRO_899_G217740.1</name>
</gene>
<feature type="domain" description="DUF4116" evidence="3">
    <location>
        <begin position="144"/>
        <end position="187"/>
    </location>
</feature>
<dbReference type="Pfam" id="PF13475">
    <property type="entry name" value="DUF4116"/>
    <property type="match status" value="4"/>
</dbReference>
<feature type="region of interest" description="Disordered" evidence="2">
    <location>
        <begin position="120"/>
        <end position="139"/>
    </location>
</feature>
<dbReference type="EMBL" id="CAICTM010000897">
    <property type="protein sequence ID" value="CAB9518010.1"/>
    <property type="molecule type" value="Genomic_DNA"/>
</dbReference>
<keyword evidence="1" id="KW-0040">ANK repeat</keyword>
<protein>
    <recommendedName>
        <fullName evidence="3">DUF4116 domain-containing protein</fullName>
    </recommendedName>
</protein>
<dbReference type="InterPro" id="IPR025197">
    <property type="entry name" value="DUF4116"/>
</dbReference>
<dbReference type="InterPro" id="IPR036770">
    <property type="entry name" value="Ankyrin_rpt-contain_sf"/>
</dbReference>
<evidence type="ECO:0000313" key="4">
    <source>
        <dbReference type="EMBL" id="CAB9518010.1"/>
    </source>
</evidence>
<feature type="repeat" description="ANK" evidence="1">
    <location>
        <begin position="47"/>
        <end position="79"/>
    </location>
</feature>
<feature type="domain" description="DUF4116" evidence="3">
    <location>
        <begin position="190"/>
        <end position="237"/>
    </location>
</feature>
<organism evidence="4 5">
    <name type="scientific">Seminavis robusta</name>
    <dbReference type="NCBI Taxonomy" id="568900"/>
    <lineage>
        <taxon>Eukaryota</taxon>
        <taxon>Sar</taxon>
        <taxon>Stramenopiles</taxon>
        <taxon>Ochrophyta</taxon>
        <taxon>Bacillariophyta</taxon>
        <taxon>Bacillariophyceae</taxon>
        <taxon>Bacillariophycidae</taxon>
        <taxon>Naviculales</taxon>
        <taxon>Naviculaceae</taxon>
        <taxon>Seminavis</taxon>
    </lineage>
</organism>
<evidence type="ECO:0000259" key="3">
    <source>
        <dbReference type="Pfam" id="PF13475"/>
    </source>
</evidence>
<comment type="caution">
    <text evidence="4">The sequence shown here is derived from an EMBL/GenBank/DDBJ whole genome shotgun (WGS) entry which is preliminary data.</text>
</comment>
<sequence length="629" mass="69820">MQYDSSEREREVHLFLDKAEHGNWDYVEAWLWSDPSNVSRINDVPSGRWSALHQAAFWGAEEVAMMLVRFGADPTLRNREDQTPSEVAKIGGYSHLAELLGDMAACSEKPKKLGTLRVLPRQQNPDISKKSQEQTSRHSRAELLTLCKSNGWAYKDASRKFKADTEIAQAACSNSGLVLEFAPPRIQNTKDVVIAACSQDGNALQFASLKLKNDREVALVACSQNGHALQFASKKLQKDRGFVMSAVTASRKGKKNSAYNHALECHREDRDIAIAALHNCGDALEFAPWEIKDDEEAVSIACRQNGRALEYASFTLKDNKQLAMTACSNDGLALQFASPKLKSDKEVVLEACSKDGFALQYASVELRATKEIVVAAVESNPESLKFALAGLNQDKDCLIKARLWDEDYHKDQKVKGAGAQADANKKTVVLSTKFSLTADSSAHATRFTVELKKHPYIASGDFRVYSPNAFSKGTCDPQWTDKTWPCRGTFSSCQNPPYLKSGMPQAKSCWRYSFRYHLEEASYSGGFMIQVADLLDYAKEKDPILDHTLGDGQMIESKMALVVGIKVFRFFEPMPGRESSYASTVDLLVSKIKSWYDEGCSNMTECNVPIQSPLAQTMAARAARKTVNF</sequence>
<dbReference type="SUPFAM" id="SSF48403">
    <property type="entry name" value="Ankyrin repeat"/>
    <property type="match status" value="1"/>
</dbReference>
<evidence type="ECO:0000256" key="2">
    <source>
        <dbReference type="SAM" id="MobiDB-lite"/>
    </source>
</evidence>
<evidence type="ECO:0000313" key="5">
    <source>
        <dbReference type="Proteomes" id="UP001153069"/>
    </source>
</evidence>
<dbReference type="InterPro" id="IPR002110">
    <property type="entry name" value="Ankyrin_rpt"/>
</dbReference>
<dbReference type="AlphaFoldDB" id="A0A9N8ECR0"/>
<reference evidence="4" key="1">
    <citation type="submission" date="2020-06" db="EMBL/GenBank/DDBJ databases">
        <authorList>
            <consortium name="Plant Systems Biology data submission"/>
        </authorList>
    </citation>
    <scope>NUCLEOTIDE SEQUENCE</scope>
    <source>
        <strain evidence="4">D6</strain>
    </source>
</reference>